<evidence type="ECO:0000313" key="7">
    <source>
        <dbReference type="EMBL" id="KAJ0393896.1"/>
    </source>
</evidence>
<feature type="transmembrane region" description="Helical" evidence="5">
    <location>
        <begin position="214"/>
        <end position="231"/>
    </location>
</feature>
<evidence type="ECO:0000256" key="6">
    <source>
        <dbReference type="SAM" id="SignalP"/>
    </source>
</evidence>
<evidence type="ECO:0000256" key="2">
    <source>
        <dbReference type="ARBA" id="ARBA00022692"/>
    </source>
</evidence>
<accession>A0AAD5LCY2</accession>
<evidence type="ECO:0008006" key="9">
    <source>
        <dbReference type="Google" id="ProtNLM"/>
    </source>
</evidence>
<dbReference type="Proteomes" id="UP001209570">
    <property type="component" value="Unassembled WGS sequence"/>
</dbReference>
<reference evidence="7" key="1">
    <citation type="submission" date="2021-12" db="EMBL/GenBank/DDBJ databases">
        <title>Prjna785345.</title>
        <authorList>
            <person name="Rujirawat T."/>
            <person name="Krajaejun T."/>
        </authorList>
    </citation>
    <scope>NUCLEOTIDE SEQUENCE</scope>
    <source>
        <strain evidence="7">Pi057C3</strain>
    </source>
</reference>
<keyword evidence="2 5" id="KW-0812">Transmembrane</keyword>
<dbReference type="GO" id="GO:0031464">
    <property type="term" value="C:Cul4A-RING E3 ubiquitin ligase complex"/>
    <property type="evidence" value="ECO:0007669"/>
    <property type="project" value="TreeGrafter"/>
</dbReference>
<protein>
    <recommendedName>
        <fullName evidence="9">Sulfite exporter TauE/SafE</fullName>
    </recommendedName>
</protein>
<dbReference type="InterPro" id="IPR002781">
    <property type="entry name" value="TM_pro_TauE-like"/>
</dbReference>
<feature type="chain" id="PRO_5042081261" description="Sulfite exporter TauE/SafE" evidence="6">
    <location>
        <begin position="20"/>
        <end position="600"/>
    </location>
</feature>
<comment type="caution">
    <text evidence="7">The sequence shown here is derived from an EMBL/GenBank/DDBJ whole genome shotgun (WGS) entry which is preliminary data.</text>
</comment>
<keyword evidence="6" id="KW-0732">Signal</keyword>
<dbReference type="GO" id="GO:0016567">
    <property type="term" value="P:protein ubiquitination"/>
    <property type="evidence" value="ECO:0007669"/>
    <property type="project" value="TreeGrafter"/>
</dbReference>
<dbReference type="Pfam" id="PF01925">
    <property type="entry name" value="TauE"/>
    <property type="match status" value="1"/>
</dbReference>
<dbReference type="GO" id="GO:0016020">
    <property type="term" value="C:membrane"/>
    <property type="evidence" value="ECO:0007669"/>
    <property type="project" value="UniProtKB-SubCell"/>
</dbReference>
<feature type="transmembrane region" description="Helical" evidence="5">
    <location>
        <begin position="370"/>
        <end position="387"/>
    </location>
</feature>
<feature type="transmembrane region" description="Helical" evidence="5">
    <location>
        <begin position="457"/>
        <end position="477"/>
    </location>
</feature>
<feature type="transmembrane region" description="Helical" evidence="5">
    <location>
        <begin position="187"/>
        <end position="208"/>
    </location>
</feature>
<feature type="transmembrane region" description="Helical" evidence="5">
    <location>
        <begin position="557"/>
        <end position="582"/>
    </location>
</feature>
<feature type="transmembrane region" description="Helical" evidence="5">
    <location>
        <begin position="407"/>
        <end position="426"/>
    </location>
</feature>
<feature type="transmembrane region" description="Helical" evidence="5">
    <location>
        <begin position="526"/>
        <end position="545"/>
    </location>
</feature>
<evidence type="ECO:0000313" key="8">
    <source>
        <dbReference type="Proteomes" id="UP001209570"/>
    </source>
</evidence>
<keyword evidence="4 5" id="KW-0472">Membrane</keyword>
<dbReference type="AlphaFoldDB" id="A0AAD5LCY2"/>
<name>A0AAD5LCY2_PYTIN</name>
<feature type="transmembrane region" description="Helical" evidence="5">
    <location>
        <begin position="155"/>
        <end position="175"/>
    </location>
</feature>
<evidence type="ECO:0000256" key="3">
    <source>
        <dbReference type="ARBA" id="ARBA00022989"/>
    </source>
</evidence>
<sequence>MVAMLRLLAVSLVAHAALASAFRGDPAVLARVEPSAEVAVGATARAPFAEVVGLTCSSRIDCGFLPGLACMNGAKGEVLRRCRATGASGASANGSVIPATFCVEKDLFDPFTWSDVVASGLAFVSTALGSGCGVGGGGLLVPAFILVIGLSPKHAIPLSKATIFGNAVAIYWFNFRRKHPSKPTVPIINYSVAAIMEPTTLIGAIFGVMMNHVFPNWLILVLLISLLSYITKRTLEKGRKIRKKETDRKMNLVKSVFKGRTDGSAASRLWSLYARFDWKIAARRWLSVTRRNVKLRQIHEEDREDFQSLPPLGQHAPLSAMTLLDKHEKPGATKQPSADGASPPIGDIGSTAAIRECLERRDASVFPLRLILPLFAAWLVVLLQALLRGGHGVPSVVGVACASPEYWLLTLLPAVVLGLITWRIGYRLRLENRLRVLSQYPFLESDIHWTFARVTRFPIYCINAGIAAGLLGIGGGMVKGPIMLDMGVLPPVQSATASYMILYTASSTTLLFAIAGQFPGSLQYDYVGWFAFVGCLGGFCGQVVVSYLVKKYKRESIVVFLLAGTIGLSALCMGYIGAVNVLRDVSKGTHLGFSSLCGHE</sequence>
<comment type="subcellular location">
    <subcellularLocation>
        <location evidence="1">Membrane</location>
        <topology evidence="1">Multi-pass membrane protein</topology>
    </subcellularLocation>
</comment>
<keyword evidence="8" id="KW-1185">Reference proteome</keyword>
<organism evidence="7 8">
    <name type="scientific">Pythium insidiosum</name>
    <name type="common">Pythiosis disease agent</name>
    <dbReference type="NCBI Taxonomy" id="114742"/>
    <lineage>
        <taxon>Eukaryota</taxon>
        <taxon>Sar</taxon>
        <taxon>Stramenopiles</taxon>
        <taxon>Oomycota</taxon>
        <taxon>Peronosporomycetes</taxon>
        <taxon>Pythiales</taxon>
        <taxon>Pythiaceae</taxon>
        <taxon>Pythium</taxon>
    </lineage>
</organism>
<evidence type="ECO:0000256" key="1">
    <source>
        <dbReference type="ARBA" id="ARBA00004141"/>
    </source>
</evidence>
<evidence type="ECO:0000256" key="4">
    <source>
        <dbReference type="ARBA" id="ARBA00023136"/>
    </source>
</evidence>
<proteinExistence type="predicted"/>
<evidence type="ECO:0000256" key="5">
    <source>
        <dbReference type="SAM" id="Phobius"/>
    </source>
</evidence>
<dbReference type="PANTHER" id="PTHR14255:SF3">
    <property type="entry name" value="SULFITE EXPORTER TAUE_SAFE FAMILY PROTEIN 5-RELATED"/>
    <property type="match status" value="1"/>
</dbReference>
<keyword evidence="3 5" id="KW-1133">Transmembrane helix</keyword>
<dbReference type="EMBL" id="JAKCXM010000450">
    <property type="protein sequence ID" value="KAJ0393896.1"/>
    <property type="molecule type" value="Genomic_DNA"/>
</dbReference>
<dbReference type="PANTHER" id="PTHR14255">
    <property type="entry name" value="CEREBLON"/>
    <property type="match status" value="1"/>
</dbReference>
<feature type="signal peptide" evidence="6">
    <location>
        <begin position="1"/>
        <end position="19"/>
    </location>
</feature>
<gene>
    <name evidence="7" type="ORF">P43SY_003549</name>
</gene>